<comment type="caution">
    <text evidence="1">The sequence shown here is derived from an EMBL/GenBank/DDBJ whole genome shotgun (WGS) entry which is preliminary data.</text>
</comment>
<proteinExistence type="predicted"/>
<evidence type="ECO:0000313" key="1">
    <source>
        <dbReference type="EMBL" id="KGF47326.1"/>
    </source>
</evidence>
<accession>A0A096AL30</accession>
<gene>
    <name evidence="1" type="ORF">HMPREF0661_07325</name>
</gene>
<sequence>MQYDKEILRVLAEAGNEGLSVQKVSRHVFNACNSLFNSLNQEDVHKYVQMYLLKNSKSCNSLIEKSRKGVYRLNENNQLTQQLILQFHDEVETPKEKPTEDRSLNLFDF</sequence>
<dbReference type="Proteomes" id="UP000029578">
    <property type="component" value="Unassembled WGS sequence"/>
</dbReference>
<name>A0A096AL30_9BACT</name>
<evidence type="ECO:0000313" key="2">
    <source>
        <dbReference type="Proteomes" id="UP000029578"/>
    </source>
</evidence>
<protein>
    <submittedName>
        <fullName evidence="1">Uncharacterized protein</fullName>
    </submittedName>
</protein>
<organism evidence="1 2">
    <name type="scientific">Prevotella melaninogenica DNF00666</name>
    <dbReference type="NCBI Taxonomy" id="1401073"/>
    <lineage>
        <taxon>Bacteria</taxon>
        <taxon>Pseudomonadati</taxon>
        <taxon>Bacteroidota</taxon>
        <taxon>Bacteroidia</taxon>
        <taxon>Bacteroidales</taxon>
        <taxon>Prevotellaceae</taxon>
        <taxon>Prevotella</taxon>
    </lineage>
</organism>
<reference evidence="1 2" key="1">
    <citation type="submission" date="2014-07" db="EMBL/GenBank/DDBJ databases">
        <authorList>
            <person name="McCorrison J."/>
            <person name="Sanka R."/>
            <person name="Torralba M."/>
            <person name="Gillis M."/>
            <person name="Haft D.H."/>
            <person name="Methe B."/>
            <person name="Sutton G."/>
            <person name="Nelson K.E."/>
        </authorList>
    </citation>
    <scope>NUCLEOTIDE SEQUENCE [LARGE SCALE GENOMIC DNA]</scope>
    <source>
        <strain evidence="1 2">DNF00666</strain>
    </source>
</reference>
<dbReference type="AlphaFoldDB" id="A0A096AL30"/>
<dbReference type="EMBL" id="JRNS01000377">
    <property type="protein sequence ID" value="KGF47326.1"/>
    <property type="molecule type" value="Genomic_DNA"/>
</dbReference>
<dbReference type="RefSeq" id="WP_036865139.1">
    <property type="nucleotide sequence ID" value="NZ_JRNS01000377.1"/>
</dbReference>